<dbReference type="EMBL" id="JADBEM010000001">
    <property type="protein sequence ID" value="MBE1610236.1"/>
    <property type="molecule type" value="Genomic_DNA"/>
</dbReference>
<comment type="caution">
    <text evidence="1">The sequence shown here is derived from an EMBL/GenBank/DDBJ whole genome shotgun (WGS) entry which is preliminary data.</text>
</comment>
<organism evidence="1 2">
    <name type="scientific">Actinopolymorpha pittospori</name>
    <dbReference type="NCBI Taxonomy" id="648752"/>
    <lineage>
        <taxon>Bacteria</taxon>
        <taxon>Bacillati</taxon>
        <taxon>Actinomycetota</taxon>
        <taxon>Actinomycetes</taxon>
        <taxon>Propionibacteriales</taxon>
        <taxon>Actinopolymorphaceae</taxon>
        <taxon>Actinopolymorpha</taxon>
    </lineage>
</organism>
<dbReference type="AlphaFoldDB" id="A0A927N091"/>
<evidence type="ECO:0000313" key="2">
    <source>
        <dbReference type="Proteomes" id="UP000638648"/>
    </source>
</evidence>
<dbReference type="RefSeq" id="WP_192753635.1">
    <property type="nucleotide sequence ID" value="NZ_BAABJL010000095.1"/>
</dbReference>
<protein>
    <submittedName>
        <fullName evidence="1">Uncharacterized protein</fullName>
    </submittedName>
</protein>
<reference evidence="1" key="1">
    <citation type="submission" date="2020-10" db="EMBL/GenBank/DDBJ databases">
        <title>Sequencing the genomes of 1000 actinobacteria strains.</title>
        <authorList>
            <person name="Klenk H.-P."/>
        </authorList>
    </citation>
    <scope>NUCLEOTIDE SEQUENCE</scope>
    <source>
        <strain evidence="1">DSM 45354</strain>
    </source>
</reference>
<dbReference type="Proteomes" id="UP000638648">
    <property type="component" value="Unassembled WGS sequence"/>
</dbReference>
<keyword evidence="2" id="KW-1185">Reference proteome</keyword>
<accession>A0A927N091</accession>
<gene>
    <name evidence="1" type="ORF">HEB94_007084</name>
</gene>
<name>A0A927N091_9ACTN</name>
<proteinExistence type="predicted"/>
<evidence type="ECO:0000313" key="1">
    <source>
        <dbReference type="EMBL" id="MBE1610236.1"/>
    </source>
</evidence>
<sequence length="625" mass="67953">MLSRDDGAPWRWHGPGVVLSVDPGTLLGSVESPSGSNRWTFAGVETIAANGGDGPVRLESCESLERGCRAVLRLGALVVSLEIALAQTPATVAFTLTPLTDAEVATPLRYPPPLRPADARVVELALPIKTTNGIAYHPAPGDELDFTFDAAGGNITGLSMPFWSTSTTGGGLLSTFVDQDDVELSVTSDTDTGVDVAVGWRDSLGTLRYPRRVTHTLLEEPGYVAAALTYRRAVVAAGRFRSLADKIAERPVVGRIIGAPYFSTGYLPFSRRKLLQVLTGLRDIGYRSGLLGPIDFLQWDAGPWLNDYQPFISAPDFAAPITEAGFTPFAWFYLEDILDFDPSYDPAMLAVDRDGSVPQGWVNRDYRYARVCDAVLAEHGRRLRERAGTFAALHFDTTTCKALSECWSPDHPMSRSADREARRAWLGEVAGWGHLIGSEGGCDWAFDVMDFCSNNPRRGVQTNFPAPARHIPLQGLVYHDSVVSYGWEYDPYNKSYWGGDWSRVKILDDVMCGNPPTVSPVLGYFPVIGAGEGAVASSWVTWEDTETQRLLREALPVARLHQQTALHPMLSHAYLDDAGTVSRTTYADGTEVVVNAGEKPFDDAGTSLAGSSYRIDGRATQVGGR</sequence>